<protein>
    <submittedName>
        <fullName evidence="1">Pas71</fullName>
    </submittedName>
</protein>
<organism evidence="1 2">
    <name type="scientific">Actinoplanes phage phiAsp2</name>
    <dbReference type="NCBI Taxonomy" id="279303"/>
    <lineage>
        <taxon>Viruses</taxon>
        <taxon>Duplodnaviria</taxon>
        <taxon>Heunggongvirae</taxon>
        <taxon>Uroviricota</taxon>
        <taxon>Caudoviricetes</taxon>
        <taxon>Aspduovirus</taxon>
        <taxon>Aspduovirus Asp2</taxon>
    </lineage>
</organism>
<proteinExistence type="predicted"/>
<name>Q6J7W0_9CAUD</name>
<reference evidence="1 2" key="1">
    <citation type="journal article" date="2004" name="Virus Genes">
        <title>The genome of phiAsp2, an actinoplanes infecting phage.</title>
        <authorList>
            <person name="Jarling M."/>
            <person name="Bartkowiak K."/>
            <person name="Pape H."/>
            <person name="Meinhardt F."/>
        </authorList>
    </citation>
    <scope>NUCLEOTIDE SEQUENCE</scope>
</reference>
<gene>
    <name evidence="1" type="primary">pas71</name>
</gene>
<dbReference type="EMBL" id="AY576796">
    <property type="protein sequence ID" value="AAT36819.1"/>
    <property type="molecule type" value="Genomic_DNA"/>
</dbReference>
<sequence length="70" mass="7649">MTQLLVFNAVDPGIGITFRTGAFRGYAGTCTECGKPMHFWTEERVFRLGQLHVDGHAPVLIGGDTDALVR</sequence>
<dbReference type="GeneID" id="2846143"/>
<dbReference type="Proteomes" id="UP000001245">
    <property type="component" value="Segment"/>
</dbReference>
<dbReference type="KEGG" id="vg:2846143"/>
<evidence type="ECO:0000313" key="2">
    <source>
        <dbReference type="Proteomes" id="UP000001245"/>
    </source>
</evidence>
<accession>Q6J7W0</accession>
<keyword evidence="2" id="KW-1185">Reference proteome</keyword>
<dbReference type="RefSeq" id="YP_024857.1">
    <property type="nucleotide sequence ID" value="NC_005885.1"/>
</dbReference>
<evidence type="ECO:0000313" key="1">
    <source>
        <dbReference type="EMBL" id="AAT36819.1"/>
    </source>
</evidence>